<dbReference type="EMBL" id="CAJFDI010000006">
    <property type="protein sequence ID" value="CAD5235266.1"/>
    <property type="molecule type" value="Genomic_DNA"/>
</dbReference>
<dbReference type="InterPro" id="IPR046338">
    <property type="entry name" value="GAIN_dom_sf"/>
</dbReference>
<feature type="transmembrane region" description="Helical" evidence="2">
    <location>
        <begin position="597"/>
        <end position="614"/>
    </location>
</feature>
<protein>
    <submittedName>
        <fullName evidence="4">(pine wood nematode) hypothetical protein</fullName>
    </submittedName>
</protein>
<dbReference type="Gene3D" id="2.60.220.50">
    <property type="match status" value="1"/>
</dbReference>
<reference evidence="7" key="1">
    <citation type="submission" date="2016-11" db="UniProtKB">
        <authorList>
            <consortium name="WormBaseParasite"/>
        </authorList>
    </citation>
    <scope>IDENTIFICATION</scope>
</reference>
<organism evidence="5 7">
    <name type="scientific">Bursaphelenchus xylophilus</name>
    <name type="common">Pinewood nematode worm</name>
    <name type="synonym">Aphelenchoides xylophilus</name>
    <dbReference type="NCBI Taxonomy" id="6326"/>
    <lineage>
        <taxon>Eukaryota</taxon>
        <taxon>Metazoa</taxon>
        <taxon>Ecdysozoa</taxon>
        <taxon>Nematoda</taxon>
        <taxon>Chromadorea</taxon>
        <taxon>Rhabditida</taxon>
        <taxon>Tylenchina</taxon>
        <taxon>Tylenchomorpha</taxon>
        <taxon>Aphelenchoidea</taxon>
        <taxon>Aphelenchoididae</taxon>
        <taxon>Bursaphelenchus</taxon>
    </lineage>
</organism>
<accession>A0A1I7RK25</accession>
<feature type="signal peptide" evidence="3">
    <location>
        <begin position="1"/>
        <end position="22"/>
    </location>
</feature>
<feature type="transmembrane region" description="Helical" evidence="2">
    <location>
        <begin position="708"/>
        <end position="738"/>
    </location>
</feature>
<keyword evidence="2" id="KW-0812">Transmembrane</keyword>
<feature type="transmembrane region" description="Helical" evidence="2">
    <location>
        <begin position="802"/>
        <end position="824"/>
    </location>
</feature>
<feature type="compositionally biased region" description="Low complexity" evidence="1">
    <location>
        <begin position="203"/>
        <end position="217"/>
    </location>
</feature>
<evidence type="ECO:0000313" key="5">
    <source>
        <dbReference type="Proteomes" id="UP000095284"/>
    </source>
</evidence>
<feature type="compositionally biased region" description="Pro residues" evidence="1">
    <location>
        <begin position="182"/>
        <end position="191"/>
    </location>
</feature>
<dbReference type="OrthoDB" id="5870749at2759"/>
<reference evidence="4" key="2">
    <citation type="submission" date="2020-09" db="EMBL/GenBank/DDBJ databases">
        <authorList>
            <person name="Kikuchi T."/>
        </authorList>
    </citation>
    <scope>NUCLEOTIDE SEQUENCE</scope>
    <source>
        <strain evidence="4">Ka4C1</strain>
    </source>
</reference>
<dbReference type="EMBL" id="CAJFCV020000006">
    <property type="protein sequence ID" value="CAG9131557.1"/>
    <property type="molecule type" value="Genomic_DNA"/>
</dbReference>
<feature type="transmembrane region" description="Helical" evidence="2">
    <location>
        <begin position="626"/>
        <end position="651"/>
    </location>
</feature>
<dbReference type="Proteomes" id="UP000659654">
    <property type="component" value="Unassembled WGS sequence"/>
</dbReference>
<evidence type="ECO:0000313" key="4">
    <source>
        <dbReference type="EMBL" id="CAD5235266.1"/>
    </source>
</evidence>
<dbReference type="Proteomes" id="UP000582659">
    <property type="component" value="Unassembled WGS sequence"/>
</dbReference>
<sequence length="875" mass="100149">MSLNRLFTVVILQVLATRWIQCARECFVFNDQKYEVAVDIGKDVHAQFEFNFGEAKFVEGDSSVVIMQKYHKNTANYIFKFRLKQSLRIDDKVCHFGNSKLCRLDYDPNQAEKFIFEFKDLETALTEDAVIIDEFAITPLVDTDTCVQKDATHHGLAVVYCRCGDYYPPTHATCPKWDDQDPPSPPPPSPDPDPEPDPEPDHTTATNDQTDGTTGTTPSGPDEDNNSTDTTDKDHAFLINCVDPTTELEKIYCHAKEDVIEKDDVKKVVNRTIHSFDEKTANSSDFYMLSRILERISQVNDIYMDDFEPLYLLFDKSLGIDEATMLQANQVNAKSTTRVIKSIDNVLTKARFDLELDHGHQLAMHRINEVNCNKKIHGMAIYDDKFGWSEDNKNPIAQIELENEVVCHDGSSGGLMFAVEQSSVYFVAYRKNSLFVPTKDVEVATKEDRCRKGMIKRENPVMSAKVVGKTIDDTDIPVATLKYRKDEVNTPLHGSLAVTSFENEDWQRERKCDLKEKDGYYVGECHHLTDFTILVDGCVTDPVLCDPALQSLGLTANIGSTLCLAFLFTVHFLRRFFSRLSFVRSNLSFIRVDSIRLPYYFSYFLFYLSFTSFADQRRTTGEGFCSAIAGFNYCILLVCIMLTITQSWRVLRTCISKPAIQERIREWTRSRVVMPVVLVVCGLIALICSFITPAFYRRHDDFCWINPSFVILAVMVPLSFLILNAIFCLFVVFITLFGNYKFAAHLQRAMKFKEHFSVIDRRNSAKKREIRNKLSVIFALQFMIGLPWICQYFSLFTANTTVWHYLFNISSGCHGIYLMFEFIIKYFDHRYQKKKHENVSATSSNNVTTLTTQIGKSKLHTKLSDNSENSRATVP</sequence>
<proteinExistence type="predicted"/>
<dbReference type="PANTHER" id="PTHR12011">
    <property type="entry name" value="ADHESION G-PROTEIN COUPLED RECEPTOR"/>
    <property type="match status" value="1"/>
</dbReference>
<dbReference type="AlphaFoldDB" id="A0A1I7RK25"/>
<keyword evidence="6" id="KW-1185">Reference proteome</keyword>
<evidence type="ECO:0000313" key="6">
    <source>
        <dbReference type="Proteomes" id="UP000659654"/>
    </source>
</evidence>
<evidence type="ECO:0000256" key="1">
    <source>
        <dbReference type="SAM" id="MobiDB-lite"/>
    </source>
</evidence>
<dbReference type="GO" id="GO:0005886">
    <property type="term" value="C:plasma membrane"/>
    <property type="evidence" value="ECO:0007669"/>
    <property type="project" value="TreeGrafter"/>
</dbReference>
<keyword evidence="2" id="KW-0472">Membrane</keyword>
<evidence type="ECO:0000256" key="3">
    <source>
        <dbReference type="SAM" id="SignalP"/>
    </source>
</evidence>
<evidence type="ECO:0000313" key="7">
    <source>
        <dbReference type="WBParaSite" id="BXY_0105700.1"/>
    </source>
</evidence>
<name>A0A1I7RK25_BURXY</name>
<keyword evidence="2" id="KW-1133">Transmembrane helix</keyword>
<feature type="transmembrane region" description="Helical" evidence="2">
    <location>
        <begin position="672"/>
        <end position="696"/>
    </location>
</feature>
<feature type="transmembrane region" description="Helical" evidence="2">
    <location>
        <begin position="774"/>
        <end position="796"/>
    </location>
</feature>
<evidence type="ECO:0000256" key="2">
    <source>
        <dbReference type="SAM" id="Phobius"/>
    </source>
</evidence>
<keyword evidence="3" id="KW-0732">Signal</keyword>
<dbReference type="Proteomes" id="UP000095284">
    <property type="component" value="Unplaced"/>
</dbReference>
<dbReference type="WBParaSite" id="BXY_0105700.1">
    <property type="protein sequence ID" value="BXY_0105700.1"/>
    <property type="gene ID" value="BXY_0105700"/>
</dbReference>
<feature type="chain" id="PRO_5036021823" evidence="3">
    <location>
        <begin position="23"/>
        <end position="875"/>
    </location>
</feature>
<dbReference type="PANTHER" id="PTHR12011:SF465">
    <property type="entry name" value="GPS DOMAIN-CONTAINING PROTEIN"/>
    <property type="match status" value="1"/>
</dbReference>
<feature type="region of interest" description="Disordered" evidence="1">
    <location>
        <begin position="173"/>
        <end position="232"/>
    </location>
</feature>
<gene>
    <name evidence="4" type="ORF">BXYJ_LOCUS15357</name>
</gene>
<feature type="transmembrane region" description="Helical" evidence="2">
    <location>
        <begin position="554"/>
        <end position="577"/>
    </location>
</feature>